<proteinExistence type="predicted"/>
<dbReference type="PANTHER" id="PTHR36978">
    <property type="entry name" value="P-LOOP CONTAINING NUCLEOTIDE TRIPHOSPHATE HYDROLASE"/>
    <property type="match status" value="1"/>
</dbReference>
<sequence length="209" mass="23184">MSTLKVVNLGLPKTGTTTLARALKIAGFKVADHRIRARQTETKSLKNAFVADLLYQGYFQSGDPAALFEDFTAVTELSCLRNGKSLWPQMDFAIIDAIRKHHPEVRFLASRRDSWDVSQSMLAWSDLGTDRLPASDIPGLPEGYGETSRERIQWIDGHYAHLQAIFAGDPAFMEYDVADANAHALVAKHVNAELPWWGQANANSQNKAS</sequence>
<accession>A0A073IIZ0</accession>
<protein>
    <recommendedName>
        <fullName evidence="3">Sulfotransferase family protein</fullName>
    </recommendedName>
</protein>
<organism evidence="1 2">
    <name type="scientific">Sulfitobacter donghicola DSW-25 = KCTC 12864 = JCM 14565</name>
    <dbReference type="NCBI Taxonomy" id="1300350"/>
    <lineage>
        <taxon>Bacteria</taxon>
        <taxon>Pseudomonadati</taxon>
        <taxon>Pseudomonadota</taxon>
        <taxon>Alphaproteobacteria</taxon>
        <taxon>Rhodobacterales</taxon>
        <taxon>Roseobacteraceae</taxon>
        <taxon>Sulfitobacter</taxon>
    </lineage>
</organism>
<dbReference type="RefSeq" id="WP_025060336.1">
    <property type="nucleotide sequence ID" value="NZ_JAMC01000003.1"/>
</dbReference>
<evidence type="ECO:0008006" key="3">
    <source>
        <dbReference type="Google" id="ProtNLM"/>
    </source>
</evidence>
<dbReference type="AlphaFoldDB" id="A0A073IIZ0"/>
<gene>
    <name evidence="1" type="ORF">DSW25_10755</name>
</gene>
<dbReference type="Pfam" id="PF17784">
    <property type="entry name" value="Sulfotransfer_4"/>
    <property type="match status" value="1"/>
</dbReference>
<dbReference type="InterPro" id="IPR027417">
    <property type="entry name" value="P-loop_NTPase"/>
</dbReference>
<dbReference type="Proteomes" id="UP000027734">
    <property type="component" value="Unassembled WGS sequence"/>
</dbReference>
<reference evidence="1 2" key="1">
    <citation type="submission" date="2014-01" db="EMBL/GenBank/DDBJ databases">
        <title>Sulfitobacter donghicola JCM 14565 Genome Sequencing.</title>
        <authorList>
            <person name="Lai Q."/>
            <person name="Hong Z."/>
        </authorList>
    </citation>
    <scope>NUCLEOTIDE SEQUENCE [LARGE SCALE GENOMIC DNA]</scope>
    <source>
        <strain evidence="1 2">JCM 14565</strain>
    </source>
</reference>
<dbReference type="InterPro" id="IPR040632">
    <property type="entry name" value="Sulfotransfer_4"/>
</dbReference>
<dbReference type="Gene3D" id="3.40.50.300">
    <property type="entry name" value="P-loop containing nucleotide triphosphate hydrolases"/>
    <property type="match status" value="1"/>
</dbReference>
<dbReference type="eggNOG" id="COG3914">
    <property type="taxonomic scope" value="Bacteria"/>
</dbReference>
<evidence type="ECO:0000313" key="1">
    <source>
        <dbReference type="EMBL" id="KEJ89476.1"/>
    </source>
</evidence>
<dbReference type="OrthoDB" id="7833823at2"/>
<keyword evidence="2" id="KW-1185">Reference proteome</keyword>
<dbReference type="SUPFAM" id="SSF52540">
    <property type="entry name" value="P-loop containing nucleoside triphosphate hydrolases"/>
    <property type="match status" value="1"/>
</dbReference>
<name>A0A073IIZ0_9RHOB</name>
<comment type="caution">
    <text evidence="1">The sequence shown here is derived from an EMBL/GenBank/DDBJ whole genome shotgun (WGS) entry which is preliminary data.</text>
</comment>
<dbReference type="PANTHER" id="PTHR36978:SF4">
    <property type="entry name" value="P-LOOP CONTAINING NUCLEOSIDE TRIPHOSPHATE HYDROLASE PROTEIN"/>
    <property type="match status" value="1"/>
</dbReference>
<dbReference type="EMBL" id="JAMC01000003">
    <property type="protein sequence ID" value="KEJ89476.1"/>
    <property type="molecule type" value="Genomic_DNA"/>
</dbReference>
<dbReference type="STRING" id="1300350.Z948_3038"/>
<evidence type="ECO:0000313" key="2">
    <source>
        <dbReference type="Proteomes" id="UP000027734"/>
    </source>
</evidence>